<evidence type="ECO:0000313" key="3">
    <source>
        <dbReference type="Proteomes" id="UP000478052"/>
    </source>
</evidence>
<dbReference type="EMBL" id="VUJU01009293">
    <property type="protein sequence ID" value="KAF0721122.1"/>
    <property type="molecule type" value="Genomic_DNA"/>
</dbReference>
<evidence type="ECO:0000313" key="2">
    <source>
        <dbReference type="EMBL" id="KAF0721122.1"/>
    </source>
</evidence>
<dbReference type="Pfam" id="PF05699">
    <property type="entry name" value="Dimer_Tnp_hAT"/>
    <property type="match status" value="1"/>
</dbReference>
<dbReference type="AlphaFoldDB" id="A0A6G0W2N6"/>
<keyword evidence="3" id="KW-1185">Reference proteome</keyword>
<reference evidence="2 3" key="1">
    <citation type="submission" date="2019-08" db="EMBL/GenBank/DDBJ databases">
        <title>Whole genome of Aphis craccivora.</title>
        <authorList>
            <person name="Voronova N.V."/>
            <person name="Shulinski R.S."/>
            <person name="Bandarenka Y.V."/>
            <person name="Zhorov D.G."/>
            <person name="Warner D."/>
        </authorList>
    </citation>
    <scope>NUCLEOTIDE SEQUENCE [LARGE SCALE GENOMIC DNA]</scope>
    <source>
        <strain evidence="2">180601</strain>
        <tissue evidence="2">Whole Body</tissue>
    </source>
</reference>
<dbReference type="InterPro" id="IPR008906">
    <property type="entry name" value="HATC_C_dom"/>
</dbReference>
<accession>A0A6G0W2N6</accession>
<dbReference type="Proteomes" id="UP000478052">
    <property type="component" value="Unassembled WGS sequence"/>
</dbReference>
<feature type="domain" description="HAT C-terminal dimerisation" evidence="1">
    <location>
        <begin position="63"/>
        <end position="119"/>
    </location>
</feature>
<dbReference type="GO" id="GO:0046983">
    <property type="term" value="F:protein dimerization activity"/>
    <property type="evidence" value="ECO:0007669"/>
    <property type="project" value="InterPro"/>
</dbReference>
<comment type="caution">
    <text evidence="2">The sequence shown here is derived from an EMBL/GenBank/DDBJ whole genome shotgun (WGS) entry which is preliminary data.</text>
</comment>
<name>A0A6G0W2N6_APHCR</name>
<gene>
    <name evidence="2" type="ORF">FWK35_00022263</name>
</gene>
<protein>
    <submittedName>
        <fullName evidence="2">Zinc finger MYM-type protein 1-like</fullName>
    </submittedName>
</protein>
<organism evidence="2 3">
    <name type="scientific">Aphis craccivora</name>
    <name type="common">Cowpea aphid</name>
    <dbReference type="NCBI Taxonomy" id="307492"/>
    <lineage>
        <taxon>Eukaryota</taxon>
        <taxon>Metazoa</taxon>
        <taxon>Ecdysozoa</taxon>
        <taxon>Arthropoda</taxon>
        <taxon>Hexapoda</taxon>
        <taxon>Insecta</taxon>
        <taxon>Pterygota</taxon>
        <taxon>Neoptera</taxon>
        <taxon>Paraneoptera</taxon>
        <taxon>Hemiptera</taxon>
        <taxon>Sternorrhyncha</taxon>
        <taxon>Aphidomorpha</taxon>
        <taxon>Aphidoidea</taxon>
        <taxon>Aphididae</taxon>
        <taxon>Aphidini</taxon>
        <taxon>Aphis</taxon>
        <taxon>Aphis</taxon>
    </lineage>
</organism>
<proteinExistence type="predicted"/>
<dbReference type="OrthoDB" id="6601492at2759"/>
<evidence type="ECO:0000259" key="1">
    <source>
        <dbReference type="Pfam" id="PF05699"/>
    </source>
</evidence>
<sequence length="129" mass="15271">LTKVFFCYIIIIGETQSQNNFEKYEKNFPLIYFEQTVEAYPFLDKYKLKTELQVIYKRNDFKNMSTAVNLLKFIIENQLLDTFSETSNLLKVIITIPMTTAEAERSFSTLKRIKTFLRSTQGHIYARTK</sequence>
<feature type="non-terminal residue" evidence="2">
    <location>
        <position position="1"/>
    </location>
</feature>